<keyword evidence="6" id="KW-1185">Reference proteome</keyword>
<proteinExistence type="predicted"/>
<evidence type="ECO:0000313" key="4">
    <source>
        <dbReference type="EMBL" id="MBB4776016.1"/>
    </source>
</evidence>
<dbReference type="Pfam" id="PF13577">
    <property type="entry name" value="SnoaL_4"/>
    <property type="match status" value="1"/>
</dbReference>
<dbReference type="Gene3D" id="3.10.450.50">
    <property type="match status" value="1"/>
</dbReference>
<gene>
    <name evidence="4" type="ORF">F4557_004434</name>
    <name evidence="3" type="ORF">GCM10009546_37710</name>
</gene>
<protein>
    <submittedName>
        <fullName evidence="3">Nuclear transport factor 2 family protein</fullName>
    </submittedName>
</protein>
<feature type="compositionally biased region" description="Basic and acidic residues" evidence="1">
    <location>
        <begin position="123"/>
        <end position="138"/>
    </location>
</feature>
<dbReference type="SUPFAM" id="SSF54427">
    <property type="entry name" value="NTF2-like"/>
    <property type="match status" value="1"/>
</dbReference>
<dbReference type="EMBL" id="BAAAHD010000032">
    <property type="protein sequence ID" value="GAA0571396.1"/>
    <property type="molecule type" value="Genomic_DNA"/>
</dbReference>
<evidence type="ECO:0000256" key="1">
    <source>
        <dbReference type="SAM" id="MobiDB-lite"/>
    </source>
</evidence>
<feature type="domain" description="SnoaL-like" evidence="2">
    <location>
        <begin position="5"/>
        <end position="117"/>
    </location>
</feature>
<reference evidence="4 5" key="2">
    <citation type="submission" date="2020-08" db="EMBL/GenBank/DDBJ databases">
        <title>Sequencing the genomes of 1000 actinobacteria strains.</title>
        <authorList>
            <person name="Klenk H.-P."/>
        </authorList>
    </citation>
    <scope>NUCLEOTIDE SEQUENCE [LARGE SCALE GENOMIC DNA]</scope>
    <source>
        <strain evidence="4 5">DSM 44772</strain>
    </source>
</reference>
<reference evidence="3" key="3">
    <citation type="submission" date="2023-12" db="EMBL/GenBank/DDBJ databases">
        <authorList>
            <person name="Sun Q."/>
            <person name="Inoue M."/>
        </authorList>
    </citation>
    <scope>NUCLEOTIDE SEQUENCE</scope>
    <source>
        <strain evidence="3">JCM 10667</strain>
    </source>
</reference>
<evidence type="ECO:0000259" key="2">
    <source>
        <dbReference type="Pfam" id="PF13577"/>
    </source>
</evidence>
<organism evidence="4 5">
    <name type="scientific">Actinomadura livida</name>
    <dbReference type="NCBI Taxonomy" id="79909"/>
    <lineage>
        <taxon>Bacteria</taxon>
        <taxon>Bacillati</taxon>
        <taxon>Actinomycetota</taxon>
        <taxon>Actinomycetes</taxon>
        <taxon>Streptosporangiales</taxon>
        <taxon>Thermomonosporaceae</taxon>
        <taxon>Actinomadura</taxon>
    </lineage>
</organism>
<dbReference type="EMBL" id="JACHMV010000001">
    <property type="protein sequence ID" value="MBB4776016.1"/>
    <property type="molecule type" value="Genomic_DNA"/>
</dbReference>
<evidence type="ECO:0000313" key="6">
    <source>
        <dbReference type="Proteomes" id="UP001501427"/>
    </source>
</evidence>
<dbReference type="Proteomes" id="UP000549343">
    <property type="component" value="Unassembled WGS sequence"/>
</dbReference>
<feature type="region of interest" description="Disordered" evidence="1">
    <location>
        <begin position="123"/>
        <end position="147"/>
    </location>
</feature>
<dbReference type="InterPro" id="IPR032710">
    <property type="entry name" value="NTF2-like_dom_sf"/>
</dbReference>
<name>A0A7W7MYL3_9ACTN</name>
<dbReference type="InterPro" id="IPR037401">
    <property type="entry name" value="SnoaL-like"/>
</dbReference>
<dbReference type="RefSeq" id="WP_132044916.1">
    <property type="nucleotide sequence ID" value="NZ_BAAAHD010000032.1"/>
</dbReference>
<dbReference type="AlphaFoldDB" id="A0A7W7MYL3"/>
<sequence length="147" mass="15914">MDGSRIADIIEIEQLLARYAAGMTMDDVDAVLAVFAPGGTYSAFGEKYGTADFPSLMAAAPKGVFSVSTPAIEFDGDDAATGVQPLCFVAQADHSMRIGYYTDAYRRTPDGWRLETRAMTFLRRDGSRDSGRPHDPRRPVPGQTSAN</sequence>
<accession>A0A7W7MYL3</accession>
<evidence type="ECO:0000313" key="5">
    <source>
        <dbReference type="Proteomes" id="UP000549343"/>
    </source>
</evidence>
<reference evidence="3 6" key="1">
    <citation type="journal article" date="2019" name="Int. J. Syst. Evol. Microbiol.">
        <title>The Global Catalogue of Microorganisms (GCM) 10K type strain sequencing project: providing services to taxonomists for standard genome sequencing and annotation.</title>
        <authorList>
            <consortium name="The Broad Institute Genomics Platform"/>
            <consortium name="The Broad Institute Genome Sequencing Center for Infectious Disease"/>
            <person name="Wu L."/>
            <person name="Ma J."/>
        </authorList>
    </citation>
    <scope>NUCLEOTIDE SEQUENCE [LARGE SCALE GENOMIC DNA]</scope>
    <source>
        <strain evidence="3 6">JCM 10667</strain>
    </source>
</reference>
<comment type="caution">
    <text evidence="4">The sequence shown here is derived from an EMBL/GenBank/DDBJ whole genome shotgun (WGS) entry which is preliminary data.</text>
</comment>
<evidence type="ECO:0000313" key="3">
    <source>
        <dbReference type="EMBL" id="GAA0571396.1"/>
    </source>
</evidence>
<dbReference type="Proteomes" id="UP001501427">
    <property type="component" value="Unassembled WGS sequence"/>
</dbReference>